<keyword evidence="1" id="KW-0732">Signal</keyword>
<dbReference type="AlphaFoldDB" id="A0A3D9L6Q2"/>
<reference evidence="2 3" key="1">
    <citation type="submission" date="2018-07" db="EMBL/GenBank/DDBJ databases">
        <title>Genomic Encyclopedia of Type Strains, Phase IV (KMG-IV): sequencing the most valuable type-strain genomes for metagenomic binning, comparative biology and taxonomic classification.</title>
        <authorList>
            <person name="Goeker M."/>
        </authorList>
    </citation>
    <scope>NUCLEOTIDE SEQUENCE [LARGE SCALE GENOMIC DNA]</scope>
    <source>
        <strain evidence="2 3">DSM 4134</strain>
    </source>
</reference>
<dbReference type="SUPFAM" id="SSF82171">
    <property type="entry name" value="DPP6 N-terminal domain-like"/>
    <property type="match status" value="1"/>
</dbReference>
<dbReference type="InterPro" id="IPR011990">
    <property type="entry name" value="TPR-like_helical_dom_sf"/>
</dbReference>
<sequence>MYGKVKRSLIALLVLGSSLSSQAQDDEKVYQDAMRYMERGKYDEALEAFRYIRHLPEVKYQVEACSLLSKRYRNSPLSRYIKYQNEQAENPKYYYWLGKIYLRRMNQSEAQEAFGEYLQLATGRAGFNQQVQEVRGIYNHLQKWSKSVNILPLQSPVNTIHCEALGDVIGDGMQLVFASDRAEEGQYRLYQANMTGEGWSAPKEWLATNVTLQHANLVEVRNQAVVYLDPEEQQLKALIEAGENSTPVDGPDLTDARHLYINAHRTRVIFSAPDATGNLNLYESFKLRSTGEWMVPVSISNQINTGYNEDFPYLSDDRSRLYFSSDREGGVGKYDIYVSVFDVDNNAWGDPINLGMPINTPDNEFSYRPVKEGQALISSDRIESLGEMDLFVVEY</sequence>
<dbReference type="OrthoDB" id="1488841at2"/>
<proteinExistence type="predicted"/>
<gene>
    <name evidence="2" type="ORF">C7460_10532</name>
</gene>
<evidence type="ECO:0000313" key="2">
    <source>
        <dbReference type="EMBL" id="REE00411.1"/>
    </source>
</evidence>
<dbReference type="EMBL" id="QREG01000005">
    <property type="protein sequence ID" value="REE00411.1"/>
    <property type="molecule type" value="Genomic_DNA"/>
</dbReference>
<comment type="caution">
    <text evidence="2">The sequence shown here is derived from an EMBL/GenBank/DDBJ whole genome shotgun (WGS) entry which is preliminary data.</text>
</comment>
<dbReference type="InterPro" id="IPR011659">
    <property type="entry name" value="WD40"/>
</dbReference>
<dbReference type="Pfam" id="PF07676">
    <property type="entry name" value="PD40"/>
    <property type="match status" value="1"/>
</dbReference>
<feature type="signal peptide" evidence="1">
    <location>
        <begin position="1"/>
        <end position="23"/>
    </location>
</feature>
<accession>A0A3D9L6Q2</accession>
<organism evidence="2 3">
    <name type="scientific">Marinoscillum furvescens DSM 4134</name>
    <dbReference type="NCBI Taxonomy" id="1122208"/>
    <lineage>
        <taxon>Bacteria</taxon>
        <taxon>Pseudomonadati</taxon>
        <taxon>Bacteroidota</taxon>
        <taxon>Cytophagia</taxon>
        <taxon>Cytophagales</taxon>
        <taxon>Reichenbachiellaceae</taxon>
        <taxon>Marinoscillum</taxon>
    </lineage>
</organism>
<feature type="chain" id="PRO_5017650820" evidence="1">
    <location>
        <begin position="24"/>
        <end position="395"/>
    </location>
</feature>
<evidence type="ECO:0000313" key="3">
    <source>
        <dbReference type="Proteomes" id="UP000256779"/>
    </source>
</evidence>
<dbReference type="SUPFAM" id="SSF48452">
    <property type="entry name" value="TPR-like"/>
    <property type="match status" value="1"/>
</dbReference>
<name>A0A3D9L6Q2_MARFU</name>
<dbReference type="RefSeq" id="WP_115867418.1">
    <property type="nucleotide sequence ID" value="NZ_QREG01000005.1"/>
</dbReference>
<protein>
    <submittedName>
        <fullName evidence="2">WD40 repeat protein</fullName>
    </submittedName>
</protein>
<dbReference type="Gene3D" id="1.25.40.10">
    <property type="entry name" value="Tetratricopeptide repeat domain"/>
    <property type="match status" value="1"/>
</dbReference>
<keyword evidence="3" id="KW-1185">Reference proteome</keyword>
<evidence type="ECO:0000256" key="1">
    <source>
        <dbReference type="SAM" id="SignalP"/>
    </source>
</evidence>
<dbReference type="Proteomes" id="UP000256779">
    <property type="component" value="Unassembled WGS sequence"/>
</dbReference>